<dbReference type="Pfam" id="PF22150">
    <property type="entry name" value="Tt1218-like"/>
    <property type="match status" value="1"/>
</dbReference>
<evidence type="ECO:0000259" key="2">
    <source>
        <dbReference type="Pfam" id="PF22150"/>
    </source>
</evidence>
<protein>
    <submittedName>
        <fullName evidence="3">Type IV pilus modification protein PilV</fullName>
    </submittedName>
</protein>
<reference evidence="3 4" key="1">
    <citation type="submission" date="2019-04" db="EMBL/GenBank/DDBJ databases">
        <authorList>
            <person name="Park S."/>
            <person name="Yoon J.-H."/>
        </authorList>
    </citation>
    <scope>NUCLEOTIDE SEQUENCE [LARGE SCALE GENOMIC DNA]</scope>
    <source>
        <strain evidence="3 4">HJM-18</strain>
    </source>
</reference>
<dbReference type="NCBIfam" id="TIGR02532">
    <property type="entry name" value="IV_pilin_GFxxxE"/>
    <property type="match status" value="1"/>
</dbReference>
<evidence type="ECO:0000313" key="4">
    <source>
        <dbReference type="Proteomes" id="UP000298325"/>
    </source>
</evidence>
<dbReference type="AlphaFoldDB" id="A0A4Z1BN63"/>
<dbReference type="InterPro" id="IPR013362">
    <property type="entry name" value="Pilus_4_PilV"/>
</dbReference>
<dbReference type="EMBL" id="SRPF01000005">
    <property type="protein sequence ID" value="TGN38448.1"/>
    <property type="molecule type" value="Genomic_DNA"/>
</dbReference>
<comment type="caution">
    <text evidence="3">The sequence shown here is derived from an EMBL/GenBank/DDBJ whole genome shotgun (WGS) entry which is preliminary data.</text>
</comment>
<dbReference type="RefSeq" id="WP_135804247.1">
    <property type="nucleotide sequence ID" value="NZ_SRPF01000005.1"/>
</dbReference>
<dbReference type="OrthoDB" id="8547299at2"/>
<organism evidence="3 4">
    <name type="scientific">Marinobacter confluentis</name>
    <dbReference type="NCBI Taxonomy" id="1697557"/>
    <lineage>
        <taxon>Bacteria</taxon>
        <taxon>Pseudomonadati</taxon>
        <taxon>Pseudomonadota</taxon>
        <taxon>Gammaproteobacteria</taxon>
        <taxon>Pseudomonadales</taxon>
        <taxon>Marinobacteraceae</taxon>
        <taxon>Marinobacter</taxon>
    </lineage>
</organism>
<feature type="transmembrane region" description="Helical" evidence="1">
    <location>
        <begin position="29"/>
        <end position="49"/>
    </location>
</feature>
<dbReference type="Pfam" id="PF07963">
    <property type="entry name" value="N_methyl"/>
    <property type="match status" value="1"/>
</dbReference>
<keyword evidence="1" id="KW-0812">Transmembrane</keyword>
<keyword evidence="1" id="KW-1133">Transmembrane helix</keyword>
<sequence>MSRHPVPRHFIAPRRAEAFPTSRHKGFGLIEILVALLILAIGLLGMASLQTTSLQQTTGSQARTQAIFLAEDIVERIRANRPNRTSYVLTDPDAVDCDSDFAITNADIVDDDLDEWRNALACLLPGGNGEIAVNGDVVTVDITWSPREEVDDLDEGEFTLEVTL</sequence>
<evidence type="ECO:0000256" key="1">
    <source>
        <dbReference type="SAM" id="Phobius"/>
    </source>
</evidence>
<evidence type="ECO:0000313" key="3">
    <source>
        <dbReference type="EMBL" id="TGN38448.1"/>
    </source>
</evidence>
<proteinExistence type="predicted"/>
<keyword evidence="4" id="KW-1185">Reference proteome</keyword>
<feature type="domain" description="Type IV pilin Tt1218-like" evidence="2">
    <location>
        <begin position="49"/>
        <end position="88"/>
    </location>
</feature>
<name>A0A4Z1BN63_9GAMM</name>
<dbReference type="NCBIfam" id="TIGR02523">
    <property type="entry name" value="type_IV_pilV"/>
    <property type="match status" value="1"/>
</dbReference>
<dbReference type="InterPro" id="IPR054402">
    <property type="entry name" value="Tt1218-like_dom"/>
</dbReference>
<accession>A0A4Z1BN63</accession>
<keyword evidence="1" id="KW-0472">Membrane</keyword>
<dbReference type="Proteomes" id="UP000298325">
    <property type="component" value="Unassembled WGS sequence"/>
</dbReference>
<dbReference type="InterPro" id="IPR012902">
    <property type="entry name" value="N_methyl_site"/>
</dbReference>
<gene>
    <name evidence="3" type="primary">pilV</name>
    <name evidence="3" type="ORF">E5Q11_14855</name>
</gene>